<feature type="region of interest" description="Disordered" evidence="3">
    <location>
        <begin position="342"/>
        <end position="402"/>
    </location>
</feature>
<dbReference type="InterPro" id="IPR023578">
    <property type="entry name" value="Ras_GEF_dom_sf"/>
</dbReference>
<dbReference type="InterPro" id="IPR000651">
    <property type="entry name" value="Ras-like_Gua-exchang_fac_N"/>
</dbReference>
<dbReference type="Gene3D" id="1.10.840.10">
    <property type="entry name" value="Ras guanine-nucleotide exchange factors catalytic domain"/>
    <property type="match status" value="1"/>
</dbReference>
<feature type="compositionally biased region" description="Gly residues" evidence="3">
    <location>
        <begin position="1167"/>
        <end position="1180"/>
    </location>
</feature>
<feature type="region of interest" description="Disordered" evidence="3">
    <location>
        <begin position="1164"/>
        <end position="1223"/>
    </location>
</feature>
<dbReference type="GO" id="GO:0005886">
    <property type="term" value="C:plasma membrane"/>
    <property type="evidence" value="ECO:0007669"/>
    <property type="project" value="TreeGrafter"/>
</dbReference>
<dbReference type="Proteomes" id="UP000696485">
    <property type="component" value="Unassembled WGS sequence"/>
</dbReference>
<evidence type="ECO:0000256" key="3">
    <source>
        <dbReference type="SAM" id="MobiDB-lite"/>
    </source>
</evidence>
<dbReference type="Pfam" id="PF00618">
    <property type="entry name" value="RasGEF_N"/>
    <property type="match status" value="1"/>
</dbReference>
<feature type="region of interest" description="Disordered" evidence="3">
    <location>
        <begin position="133"/>
        <end position="180"/>
    </location>
</feature>
<protein>
    <recommendedName>
        <fullName evidence="8">Ras GEF</fullName>
    </recommendedName>
</protein>
<dbReference type="GO" id="GO:0007265">
    <property type="term" value="P:Ras protein signal transduction"/>
    <property type="evidence" value="ECO:0007669"/>
    <property type="project" value="TreeGrafter"/>
</dbReference>
<evidence type="ECO:0000313" key="7">
    <source>
        <dbReference type="Proteomes" id="UP000696485"/>
    </source>
</evidence>
<feature type="region of interest" description="Disordered" evidence="3">
    <location>
        <begin position="804"/>
        <end position="823"/>
    </location>
</feature>
<dbReference type="SMART" id="SM00229">
    <property type="entry name" value="RasGEFN"/>
    <property type="match status" value="1"/>
</dbReference>
<feature type="compositionally biased region" description="Acidic residues" evidence="3">
    <location>
        <begin position="584"/>
        <end position="604"/>
    </location>
</feature>
<feature type="region of interest" description="Disordered" evidence="3">
    <location>
        <begin position="1023"/>
        <end position="1050"/>
    </location>
</feature>
<feature type="region of interest" description="Disordered" evidence="3">
    <location>
        <begin position="569"/>
        <end position="643"/>
    </location>
</feature>
<dbReference type="InterPro" id="IPR008937">
    <property type="entry name" value="Ras-like_GEF"/>
</dbReference>
<gene>
    <name evidence="6" type="ORF">BG006_004228</name>
</gene>
<keyword evidence="7" id="KW-1185">Reference proteome</keyword>
<feature type="compositionally biased region" description="Polar residues" evidence="3">
    <location>
        <begin position="342"/>
        <end position="358"/>
    </location>
</feature>
<keyword evidence="1 2" id="KW-0344">Guanine-nucleotide releasing factor</keyword>
<dbReference type="PANTHER" id="PTHR23113">
    <property type="entry name" value="GUANINE NUCLEOTIDE EXCHANGE FACTOR"/>
    <property type="match status" value="1"/>
</dbReference>
<feature type="region of interest" description="Disordered" evidence="3">
    <location>
        <begin position="197"/>
        <end position="298"/>
    </location>
</feature>
<organism evidence="6 7">
    <name type="scientific">Podila minutissima</name>
    <dbReference type="NCBI Taxonomy" id="64525"/>
    <lineage>
        <taxon>Eukaryota</taxon>
        <taxon>Fungi</taxon>
        <taxon>Fungi incertae sedis</taxon>
        <taxon>Mucoromycota</taxon>
        <taxon>Mortierellomycotina</taxon>
        <taxon>Mortierellomycetes</taxon>
        <taxon>Mortierellales</taxon>
        <taxon>Mortierellaceae</taxon>
        <taxon>Podila</taxon>
    </lineage>
</organism>
<evidence type="ECO:0000256" key="1">
    <source>
        <dbReference type="ARBA" id="ARBA00022658"/>
    </source>
</evidence>
<dbReference type="Pfam" id="PF00617">
    <property type="entry name" value="RasGEF"/>
    <property type="match status" value="1"/>
</dbReference>
<dbReference type="PROSITE" id="PS50212">
    <property type="entry name" value="RASGEF_NTER"/>
    <property type="match status" value="1"/>
</dbReference>
<dbReference type="CDD" id="cd06224">
    <property type="entry name" value="REM"/>
    <property type="match status" value="1"/>
</dbReference>
<dbReference type="Gene3D" id="1.20.870.10">
    <property type="entry name" value="Son of sevenless (SoS) protein Chain: S domain 1"/>
    <property type="match status" value="1"/>
</dbReference>
<comment type="caution">
    <text evidence="6">The sequence shown here is derived from an EMBL/GenBank/DDBJ whole genome shotgun (WGS) entry which is preliminary data.</text>
</comment>
<feature type="compositionally biased region" description="Low complexity" evidence="3">
    <location>
        <begin position="1213"/>
        <end position="1223"/>
    </location>
</feature>
<dbReference type="EMBL" id="JAAAUY010000233">
    <property type="protein sequence ID" value="KAF9332892.1"/>
    <property type="molecule type" value="Genomic_DNA"/>
</dbReference>
<feature type="region of interest" description="Disordered" evidence="3">
    <location>
        <begin position="424"/>
        <end position="468"/>
    </location>
</feature>
<feature type="compositionally biased region" description="Polar residues" evidence="3">
    <location>
        <begin position="879"/>
        <end position="888"/>
    </location>
</feature>
<evidence type="ECO:0000313" key="6">
    <source>
        <dbReference type="EMBL" id="KAF9332892.1"/>
    </source>
</evidence>
<evidence type="ECO:0000259" key="4">
    <source>
        <dbReference type="PROSITE" id="PS50009"/>
    </source>
</evidence>
<dbReference type="PANTHER" id="PTHR23113:SF363">
    <property type="entry name" value="PROTEIN SON OF SEVENLESS"/>
    <property type="match status" value="1"/>
</dbReference>
<proteinExistence type="predicted"/>
<sequence>MAATVEKIVEKLTSEIDYTFLTDFFLIYRLFITPMALLKLLIARFQWALAVNSPQRQIVRVRTFVTLRHWLLNYFGYDFMSSKALRQTLIKYLAKLKEHPLVVDSTRDQRIIRELLRYTQSLKKLHYRNVAQQKLSQQQKKRREDRTMTLTHLSSPVEWSDVTESGGARTRPSSSNRSSSVAYGVLRKSMLSEATTEELTVEFRSSDQSDDEDEELDYSSDDGFEPSSENSQCEDDDYGSQFIASGDENQEAYSSGEDEHLDQQDYSPESAHYQPYSNNPSECHLPSPAFSPRSVKSPLAQGSFHPLVSSVVSSTASRAPVRGARPAIPDFQAAAQLAPDNFSQSYRHSMTGRRTSNAKYPRPLSMVLPPDMSTPSSAHGSMRSIEPYMNPPPRSIASTEKKNTWSKYMSATVGRLSKMKRVFSSKKGHRHTNSSTSTHSLGSGKVTSSMVSRARRPGNQSDPEGEKLSHYLLGSCTGMNLVSSSDDHRLSIDRKYTAERDQRGSGSSDEEYSQYEMTRHGHTMARSEFDQDEHYEPGHPLDTREVHRTYEIQERHSEYDHDVKNACSECEREQNTTSAHQDQGEDEGHDGNEDEPEQEGGDYADEQREGAQDSMQASMGTRRVPNLRRTNLKKSRNHRASWMTLSSTNSSIFGAVLSEDHLSPRQGIRDSNRHGNVDRFVERLNAQQPSPPATGLGENMTKYRRKSVDMATASAMATPSRRRASWMLLNSSSMEKQGSGDIAQELDDKDVSASKAYNPKRQTAPIVFLHHHFHHHLTNDKPMRRHSYDVQSTEGWQGFQNALQQRTGENKARSSVSKASLKPTLTPNKSVSLLEGATLMAVQGSSPVDLKTDPPQTPTRASHAHTLSHPLVVSPVRPNMSQGRSNSHPHLLYMSDPEFSPPEHPLQCRHRGSQRPGLGTSTSFTGRYSSYRLQSTHPLDVQFLNPPIPRRTRVPPLVLRYRSELVAQQLCLIEREMLSQIQWYELVDAGTKNKAAAAAKTEAAEQRLNASVLEGDVNLKVGGVSTEGEHGDRSEGTATPTPALAGKLSRRAKEENDGIKRLVDRFNVTCQWVSSDILKTQDLDMRVKVVEKFIRIAKTCYNHSNFSSLMQIMLALQSTPVSRLYRTWSRVRDQETEIFADLVEFTSPFHNWRHLRETMKNIADDWGGAGSGDGASGPAGGSPPTTSPTTEKQGLSFFSRRASKSKTVELHRQSSSMAMSQSSSHLVAGHRKMSSSPMLPSMVSSVGKLKEKEKPQKTVVQQGGCIPFLGLYLSDLVFNTEIPSYVEPRSHTNKNSSPTGTGLVNIHKHRTTATIIKRILTFRNISARYPFQEEAEVHALLVAVEGMDPNEMQRLSHQLEERVI</sequence>
<dbReference type="GO" id="GO:0005085">
    <property type="term" value="F:guanyl-nucleotide exchange factor activity"/>
    <property type="evidence" value="ECO:0007669"/>
    <property type="project" value="UniProtKB-KW"/>
</dbReference>
<feature type="domain" description="N-terminal Ras-GEF" evidence="5">
    <location>
        <begin position="1"/>
        <end position="120"/>
    </location>
</feature>
<feature type="compositionally biased region" description="Low complexity" evidence="3">
    <location>
        <begin position="433"/>
        <end position="444"/>
    </location>
</feature>
<dbReference type="PROSITE" id="PS50009">
    <property type="entry name" value="RASGEF_CAT"/>
    <property type="match status" value="1"/>
</dbReference>
<feature type="compositionally biased region" description="Acidic residues" evidence="3">
    <location>
        <begin position="208"/>
        <end position="224"/>
    </location>
</feature>
<dbReference type="SUPFAM" id="SSF48366">
    <property type="entry name" value="Ras GEF"/>
    <property type="match status" value="1"/>
</dbReference>
<feature type="region of interest" description="Disordered" evidence="3">
    <location>
        <begin position="845"/>
        <end position="921"/>
    </location>
</feature>
<feature type="domain" description="Ras-GEF" evidence="4">
    <location>
        <begin position="962"/>
        <end position="1362"/>
    </location>
</feature>
<evidence type="ECO:0000259" key="5">
    <source>
        <dbReference type="PROSITE" id="PS50212"/>
    </source>
</evidence>
<reference evidence="6" key="1">
    <citation type="journal article" date="2020" name="Fungal Divers.">
        <title>Resolving the Mortierellaceae phylogeny through synthesis of multi-gene phylogenetics and phylogenomics.</title>
        <authorList>
            <person name="Vandepol N."/>
            <person name="Liber J."/>
            <person name="Desiro A."/>
            <person name="Na H."/>
            <person name="Kennedy M."/>
            <person name="Barry K."/>
            <person name="Grigoriev I.V."/>
            <person name="Miller A.N."/>
            <person name="O'Donnell K."/>
            <person name="Stajich J.E."/>
            <person name="Bonito G."/>
        </authorList>
    </citation>
    <scope>NUCLEOTIDE SEQUENCE</scope>
    <source>
        <strain evidence="6">NVP1</strain>
    </source>
</reference>
<accession>A0A9P5SMF9</accession>
<dbReference type="InterPro" id="IPR036964">
    <property type="entry name" value="RASGEF_cat_dom_sf"/>
</dbReference>
<name>A0A9P5SMF9_9FUNG</name>
<evidence type="ECO:0000256" key="2">
    <source>
        <dbReference type="PROSITE-ProRule" id="PRU00168"/>
    </source>
</evidence>
<feature type="compositionally biased region" description="Basic residues" evidence="3">
    <location>
        <begin position="630"/>
        <end position="639"/>
    </location>
</feature>
<evidence type="ECO:0008006" key="8">
    <source>
        <dbReference type="Google" id="ProtNLM"/>
    </source>
</evidence>
<dbReference type="SMART" id="SM00147">
    <property type="entry name" value="RasGEF"/>
    <property type="match status" value="1"/>
</dbReference>
<dbReference type="InterPro" id="IPR001895">
    <property type="entry name" value="RASGEF_cat_dom"/>
</dbReference>